<proteinExistence type="predicted"/>
<evidence type="ECO:0000313" key="12">
    <source>
        <dbReference type="Proteomes" id="UP000008022"/>
    </source>
</evidence>
<dbReference type="HOGENOM" id="CLU_938071_0_0_1"/>
<evidence type="ECO:0000256" key="8">
    <source>
        <dbReference type="RuleBase" id="RU371123"/>
    </source>
</evidence>
<accession>A0A0E0NR90</accession>
<name>A0A0E0NR90_ORYRU</name>
<dbReference type="STRING" id="4529.A0A0E0NR90"/>
<dbReference type="EC" id="1.8.3.2" evidence="8"/>
<feature type="compositionally biased region" description="Pro residues" evidence="9">
    <location>
        <begin position="49"/>
        <end position="63"/>
    </location>
</feature>
<evidence type="ECO:0000256" key="6">
    <source>
        <dbReference type="ARBA" id="ARBA00052964"/>
    </source>
</evidence>
<organism evidence="11 12">
    <name type="scientific">Oryza rufipogon</name>
    <name type="common">Brownbeard rice</name>
    <name type="synonym">Asian wild rice</name>
    <dbReference type="NCBI Taxonomy" id="4529"/>
    <lineage>
        <taxon>Eukaryota</taxon>
        <taxon>Viridiplantae</taxon>
        <taxon>Streptophyta</taxon>
        <taxon>Embryophyta</taxon>
        <taxon>Tracheophyta</taxon>
        <taxon>Spermatophyta</taxon>
        <taxon>Magnoliopsida</taxon>
        <taxon>Liliopsida</taxon>
        <taxon>Poales</taxon>
        <taxon>Poaceae</taxon>
        <taxon>BOP clade</taxon>
        <taxon>Oryzoideae</taxon>
        <taxon>Oryzeae</taxon>
        <taxon>Oryzinae</taxon>
        <taxon>Oryza</taxon>
    </lineage>
</organism>
<dbReference type="InterPro" id="IPR039799">
    <property type="entry name" value="ALR/ERV"/>
</dbReference>
<protein>
    <recommendedName>
        <fullName evidence="8">Sulfhydryl oxidase</fullName>
        <ecNumber evidence="8">1.8.3.2</ecNumber>
    </recommendedName>
</protein>
<evidence type="ECO:0000256" key="1">
    <source>
        <dbReference type="ARBA" id="ARBA00001974"/>
    </source>
</evidence>
<comment type="catalytic activity">
    <reaction evidence="6">
        <text>2 R'C(R)SH + O2 = R'C(R)S-S(R)CR' + H2O2</text>
        <dbReference type="Rhea" id="RHEA:17357"/>
        <dbReference type="ChEBI" id="CHEBI:15379"/>
        <dbReference type="ChEBI" id="CHEBI:16240"/>
        <dbReference type="ChEBI" id="CHEBI:16520"/>
        <dbReference type="ChEBI" id="CHEBI:17412"/>
        <dbReference type="EC" id="1.8.3.2"/>
    </reaction>
    <physiologicalReaction direction="left-to-right" evidence="6">
        <dbReference type="Rhea" id="RHEA:17358"/>
    </physiologicalReaction>
</comment>
<keyword evidence="3 8" id="KW-0274">FAD</keyword>
<evidence type="ECO:0000313" key="11">
    <source>
        <dbReference type="EnsemblPlants" id="ORUFI03G07650.1"/>
    </source>
</evidence>
<dbReference type="PANTHER" id="PTHR12645">
    <property type="entry name" value="ALR/ERV"/>
    <property type="match status" value="1"/>
</dbReference>
<keyword evidence="12" id="KW-1185">Reference proteome</keyword>
<dbReference type="InterPro" id="IPR036774">
    <property type="entry name" value="ERV/ALR_sulphydryl_oxid_sf"/>
</dbReference>
<reference evidence="12" key="1">
    <citation type="submission" date="2013-06" db="EMBL/GenBank/DDBJ databases">
        <authorList>
            <person name="Zhao Q."/>
        </authorList>
    </citation>
    <scope>NUCLEOTIDE SEQUENCE</scope>
    <source>
        <strain evidence="12">cv. W1943</strain>
    </source>
</reference>
<comment type="cofactor">
    <cofactor evidence="1 8">
        <name>FAD</name>
        <dbReference type="ChEBI" id="CHEBI:57692"/>
    </cofactor>
</comment>
<dbReference type="AlphaFoldDB" id="A0A0E0NR90"/>
<dbReference type="FunFam" id="1.20.120.310:FF:000002">
    <property type="entry name" value="Sulfhydryl oxidase"/>
    <property type="match status" value="1"/>
</dbReference>
<dbReference type="eggNOG" id="KOG3355">
    <property type="taxonomic scope" value="Eukaryota"/>
</dbReference>
<dbReference type="Gramene" id="ORUFI03G07650.1">
    <property type="protein sequence ID" value="ORUFI03G07650.1"/>
    <property type="gene ID" value="ORUFI03G07650"/>
</dbReference>
<dbReference type="GO" id="GO:0050660">
    <property type="term" value="F:flavin adenine dinucleotide binding"/>
    <property type="evidence" value="ECO:0007669"/>
    <property type="project" value="TreeGrafter"/>
</dbReference>
<feature type="domain" description="ERV/ALR sulfhydryl oxidase" evidence="10">
    <location>
        <begin position="72"/>
        <end position="172"/>
    </location>
</feature>
<keyword evidence="4 8" id="KW-0560">Oxidoreductase</keyword>
<evidence type="ECO:0000256" key="4">
    <source>
        <dbReference type="ARBA" id="ARBA00023002"/>
    </source>
</evidence>
<dbReference type="SUPFAM" id="SSF69000">
    <property type="entry name" value="FAD-dependent thiol oxidase"/>
    <property type="match status" value="1"/>
</dbReference>
<dbReference type="GO" id="GO:0016971">
    <property type="term" value="F:flavin-dependent sulfhydryl oxidase activity"/>
    <property type="evidence" value="ECO:0007669"/>
    <property type="project" value="InterPro"/>
</dbReference>
<sequence>MPPPAWGWGSNPLEPVVHTVAAFSRRLLIAPDAAPDEARLRPLLSLSLSPPPTPPSPPPPPPEVLKKDSKAAPLTKEEVGRATWMLLHTIAAQFPDEPTRQQRRDARELMAIISRLYPCKECAEHFKEVLKANPVQAGSQAEFSQWLCYVHNVVNRSLGKPIFPCQRVNARWGSSERRKVQKHLKLRCCRGDEDEASSSVGFATLCISWRRKHVARDRFGCKKKHYDILRKEDFLLLTERQGPWKMSGSMTTDLLIQVQAPRRLSGQVQLSMALLSFLTCRDRSRLLIILPNLLPPR</sequence>
<dbReference type="PROSITE" id="PS51324">
    <property type="entry name" value="ERV_ALR"/>
    <property type="match status" value="1"/>
</dbReference>
<comment type="function">
    <text evidence="7">FAD-dependent sulfhydryl oxidase that catalyzes disulfide bond formation. Oxidizes thioredoxin in vitro. Required for the import and folding of small cysteine-containing proteins in the mitochondrial intermembrane space, and can act independently of the oxidoreductase MIA40. Can oxidize the cytochrome c oxidase assembly protein COX19, a typical substrate of MIA40.</text>
</comment>
<dbReference type="Proteomes" id="UP000008022">
    <property type="component" value="Unassembled WGS sequence"/>
</dbReference>
<feature type="region of interest" description="Disordered" evidence="9">
    <location>
        <begin position="44"/>
        <end position="72"/>
    </location>
</feature>
<evidence type="ECO:0000256" key="9">
    <source>
        <dbReference type="SAM" id="MobiDB-lite"/>
    </source>
</evidence>
<evidence type="ECO:0000256" key="5">
    <source>
        <dbReference type="ARBA" id="ARBA00023157"/>
    </source>
</evidence>
<dbReference type="Gene3D" id="1.20.120.310">
    <property type="entry name" value="ERV/ALR sulfhydryl oxidase domain"/>
    <property type="match status" value="1"/>
</dbReference>
<evidence type="ECO:0000259" key="10">
    <source>
        <dbReference type="PROSITE" id="PS51324"/>
    </source>
</evidence>
<keyword evidence="2 8" id="KW-0285">Flavoprotein</keyword>
<evidence type="ECO:0000256" key="2">
    <source>
        <dbReference type="ARBA" id="ARBA00022630"/>
    </source>
</evidence>
<evidence type="ECO:0000256" key="7">
    <source>
        <dbReference type="ARBA" id="ARBA00054445"/>
    </source>
</evidence>
<keyword evidence="5" id="KW-1015">Disulfide bond</keyword>
<evidence type="ECO:0000256" key="3">
    <source>
        <dbReference type="ARBA" id="ARBA00022827"/>
    </source>
</evidence>
<dbReference type="GO" id="GO:0005739">
    <property type="term" value="C:mitochondrion"/>
    <property type="evidence" value="ECO:0007669"/>
    <property type="project" value="TreeGrafter"/>
</dbReference>
<dbReference type="InterPro" id="IPR017905">
    <property type="entry name" value="ERV/ALR_sulphydryl_oxidase"/>
</dbReference>
<dbReference type="Pfam" id="PF04777">
    <property type="entry name" value="Evr1_Alr"/>
    <property type="match status" value="1"/>
</dbReference>
<dbReference type="EnsemblPlants" id="ORUFI03G07650.1">
    <property type="protein sequence ID" value="ORUFI03G07650.1"/>
    <property type="gene ID" value="ORUFI03G07650"/>
</dbReference>
<reference evidence="11" key="2">
    <citation type="submission" date="2015-06" db="UniProtKB">
        <authorList>
            <consortium name="EnsemblPlants"/>
        </authorList>
    </citation>
    <scope>IDENTIFICATION</scope>
</reference>
<dbReference type="PANTHER" id="PTHR12645:SF0">
    <property type="entry name" value="FAD-LINKED SULFHYDRYL OXIDASE ALR"/>
    <property type="match status" value="1"/>
</dbReference>